<proteinExistence type="predicted"/>
<evidence type="ECO:0000313" key="2">
    <source>
        <dbReference type="Proteomes" id="UP000740926"/>
    </source>
</evidence>
<keyword evidence="2" id="KW-1185">Reference proteome</keyword>
<sequence>MNNSVDAVLESKPAQTAFEKRKTGELKQLYNAHSQNSVYQDKTALVDSTNIINNAGPSTSQQSPQPQP</sequence>
<comment type="caution">
    <text evidence="1">The sequence shown here is derived from an EMBL/GenBank/DDBJ whole genome shotgun (WGS) entry which is preliminary data.</text>
</comment>
<gene>
    <name evidence="1" type="ORF">G6F50_012211</name>
</gene>
<accession>A0A9P6YRM0</accession>
<dbReference type="Proteomes" id="UP000740926">
    <property type="component" value="Unassembled WGS sequence"/>
</dbReference>
<evidence type="ECO:0000313" key="1">
    <source>
        <dbReference type="EMBL" id="KAG1561355.1"/>
    </source>
</evidence>
<name>A0A9P6YRM0_9FUNG</name>
<organism evidence="1 2">
    <name type="scientific">Rhizopus delemar</name>
    <dbReference type="NCBI Taxonomy" id="936053"/>
    <lineage>
        <taxon>Eukaryota</taxon>
        <taxon>Fungi</taxon>
        <taxon>Fungi incertae sedis</taxon>
        <taxon>Mucoromycota</taxon>
        <taxon>Mucoromycotina</taxon>
        <taxon>Mucoromycetes</taxon>
        <taxon>Mucorales</taxon>
        <taxon>Mucorineae</taxon>
        <taxon>Rhizopodaceae</taxon>
        <taxon>Rhizopus</taxon>
    </lineage>
</organism>
<reference evidence="1 2" key="1">
    <citation type="journal article" date="2020" name="Microb. Genom.">
        <title>Genetic diversity of clinical and environmental Mucorales isolates obtained from an investigation of mucormycosis cases among solid organ transplant recipients.</title>
        <authorList>
            <person name="Nguyen M.H."/>
            <person name="Kaul D."/>
            <person name="Muto C."/>
            <person name="Cheng S.J."/>
            <person name="Richter R.A."/>
            <person name="Bruno V.M."/>
            <person name="Liu G."/>
            <person name="Beyhan S."/>
            <person name="Sundermann A.J."/>
            <person name="Mounaud S."/>
            <person name="Pasculle A.W."/>
            <person name="Nierman W.C."/>
            <person name="Driscoll E."/>
            <person name="Cumbie R."/>
            <person name="Clancy C.J."/>
            <person name="Dupont C.L."/>
        </authorList>
    </citation>
    <scope>NUCLEOTIDE SEQUENCE [LARGE SCALE GENOMIC DNA]</scope>
    <source>
        <strain evidence="1 2">GL24</strain>
    </source>
</reference>
<dbReference type="AlphaFoldDB" id="A0A9P6YRM0"/>
<protein>
    <submittedName>
        <fullName evidence="1">Uncharacterized protein</fullName>
    </submittedName>
</protein>
<dbReference type="EMBL" id="JAANIU010003607">
    <property type="protein sequence ID" value="KAG1561355.1"/>
    <property type="molecule type" value="Genomic_DNA"/>
</dbReference>